<accession>A0ABP1FL83</accession>
<sequence>MYGALGKNKKGEDEEWQIDHVVEIQMFTQYLGISVFDGTDVSAGFMYDLYIVINSANNLCRISPGLNAFKKTMTTRAIKMMEPQGHRNSWEFIDWRTGYNIEIMLHLQLSDIQKQLTALTPASKAEGQKGEKEQQDPKIVKLSQQHEKVVQDLRMVIHLIAYMENRQTLLLHLADDLAKIRPGTHDLDNRWAVVSERIKTWVTAPPRAGSAPHAPATQSMGSATAASSSSSTGAYGGF</sequence>
<proteinExistence type="predicted"/>
<dbReference type="EMBL" id="CAXHTA020000001">
    <property type="protein sequence ID" value="CAL5218797.1"/>
    <property type="molecule type" value="Genomic_DNA"/>
</dbReference>
<organism evidence="2 3">
    <name type="scientific">Coccomyxa viridis</name>
    <dbReference type="NCBI Taxonomy" id="1274662"/>
    <lineage>
        <taxon>Eukaryota</taxon>
        <taxon>Viridiplantae</taxon>
        <taxon>Chlorophyta</taxon>
        <taxon>core chlorophytes</taxon>
        <taxon>Trebouxiophyceae</taxon>
        <taxon>Trebouxiophyceae incertae sedis</taxon>
        <taxon>Coccomyxaceae</taxon>
        <taxon>Coccomyxa</taxon>
    </lineage>
</organism>
<dbReference type="Proteomes" id="UP001497392">
    <property type="component" value="Unassembled WGS sequence"/>
</dbReference>
<reference evidence="2 3" key="1">
    <citation type="submission" date="2024-06" db="EMBL/GenBank/DDBJ databases">
        <authorList>
            <person name="Kraege A."/>
            <person name="Thomma B."/>
        </authorList>
    </citation>
    <scope>NUCLEOTIDE SEQUENCE [LARGE SCALE GENOMIC DNA]</scope>
</reference>
<name>A0ABP1FL83_9CHLO</name>
<protein>
    <submittedName>
        <fullName evidence="2">G520 protein</fullName>
    </submittedName>
</protein>
<gene>
    <name evidence="2" type="primary">g520</name>
    <name evidence="2" type="ORF">VP750_LOCUS456</name>
</gene>
<comment type="caution">
    <text evidence="2">The sequence shown here is derived from an EMBL/GenBank/DDBJ whole genome shotgun (WGS) entry which is preliminary data.</text>
</comment>
<feature type="region of interest" description="Disordered" evidence="1">
    <location>
        <begin position="205"/>
        <end position="238"/>
    </location>
</feature>
<feature type="compositionally biased region" description="Low complexity" evidence="1">
    <location>
        <begin position="216"/>
        <end position="238"/>
    </location>
</feature>
<keyword evidence="3" id="KW-1185">Reference proteome</keyword>
<evidence type="ECO:0000256" key="1">
    <source>
        <dbReference type="SAM" id="MobiDB-lite"/>
    </source>
</evidence>
<evidence type="ECO:0000313" key="3">
    <source>
        <dbReference type="Proteomes" id="UP001497392"/>
    </source>
</evidence>
<evidence type="ECO:0000313" key="2">
    <source>
        <dbReference type="EMBL" id="CAL5218797.1"/>
    </source>
</evidence>